<evidence type="ECO:0000256" key="1">
    <source>
        <dbReference type="SAM" id="MobiDB-lite"/>
    </source>
</evidence>
<dbReference type="AlphaFoldDB" id="A0AA39XYG0"/>
<evidence type="ECO:0000313" key="3">
    <source>
        <dbReference type="Proteomes" id="UP001174936"/>
    </source>
</evidence>
<gene>
    <name evidence="2" type="ORF">B0T16DRAFT_394267</name>
</gene>
<sequence length="269" mass="30575">MSSNTPLQSSAYADAPPDFSTIAPGGVEAGEPPSYQEKRDDPDEVLQPINYVMHGRFIYASPNESSPLYELSRVIHAQGPATTNIEFQRLEYRVRTRQDGTPNITNRGKAIYNICHVPVMFSEEFGCTLHSVSRRALGNHLVLKRSPFPHSGYRACIASEEEGGTGKKRPRNEYYFWLKLSKSGGYHWYDSTGRLVATQAEAGMERGQPEYLLQVLEPMTKRMVDGLVAFWCLWLWHQHASNSRVKKGKWTEIKEFMEKPRPEGLPRPV</sequence>
<accession>A0AA39XYG0</accession>
<comment type="caution">
    <text evidence="2">The sequence shown here is derived from an EMBL/GenBank/DDBJ whole genome shotgun (WGS) entry which is preliminary data.</text>
</comment>
<reference evidence="2" key="1">
    <citation type="submission" date="2023-06" db="EMBL/GenBank/DDBJ databases">
        <title>Genome-scale phylogeny and comparative genomics of the fungal order Sordariales.</title>
        <authorList>
            <consortium name="Lawrence Berkeley National Laboratory"/>
            <person name="Hensen N."/>
            <person name="Bonometti L."/>
            <person name="Westerberg I."/>
            <person name="Brannstrom I.O."/>
            <person name="Guillou S."/>
            <person name="Cros-Aarteil S."/>
            <person name="Calhoun S."/>
            <person name="Haridas S."/>
            <person name="Kuo A."/>
            <person name="Mondo S."/>
            <person name="Pangilinan J."/>
            <person name="Riley R."/>
            <person name="Labutti K."/>
            <person name="Andreopoulos B."/>
            <person name="Lipzen A."/>
            <person name="Chen C."/>
            <person name="Yanf M."/>
            <person name="Daum C."/>
            <person name="Ng V."/>
            <person name="Clum A."/>
            <person name="Steindorff A."/>
            <person name="Ohm R."/>
            <person name="Martin F."/>
            <person name="Silar P."/>
            <person name="Natvig D."/>
            <person name="Lalanne C."/>
            <person name="Gautier V."/>
            <person name="Ament-Velasquez S.L."/>
            <person name="Kruys A."/>
            <person name="Hutchinson M.I."/>
            <person name="Powell A.J."/>
            <person name="Barry K."/>
            <person name="Miller A.N."/>
            <person name="Grigoriev I.V."/>
            <person name="Debuchy R."/>
            <person name="Gladieux P."/>
            <person name="Thoren M.H."/>
            <person name="Johannesson H."/>
        </authorList>
    </citation>
    <scope>NUCLEOTIDE SEQUENCE</scope>
    <source>
        <strain evidence="2">SMH2532-1</strain>
    </source>
</reference>
<organism evidence="2 3">
    <name type="scientific">Cercophora newfieldiana</name>
    <dbReference type="NCBI Taxonomy" id="92897"/>
    <lineage>
        <taxon>Eukaryota</taxon>
        <taxon>Fungi</taxon>
        <taxon>Dikarya</taxon>
        <taxon>Ascomycota</taxon>
        <taxon>Pezizomycotina</taxon>
        <taxon>Sordariomycetes</taxon>
        <taxon>Sordariomycetidae</taxon>
        <taxon>Sordariales</taxon>
        <taxon>Lasiosphaeriaceae</taxon>
        <taxon>Cercophora</taxon>
    </lineage>
</organism>
<name>A0AA39XYG0_9PEZI</name>
<proteinExistence type="predicted"/>
<feature type="compositionally biased region" description="Polar residues" evidence="1">
    <location>
        <begin position="1"/>
        <end position="11"/>
    </location>
</feature>
<dbReference type="EMBL" id="JAULSV010000006">
    <property type="protein sequence ID" value="KAK0642100.1"/>
    <property type="molecule type" value="Genomic_DNA"/>
</dbReference>
<feature type="region of interest" description="Disordered" evidence="1">
    <location>
        <begin position="1"/>
        <end position="41"/>
    </location>
</feature>
<keyword evidence="3" id="KW-1185">Reference proteome</keyword>
<dbReference type="Proteomes" id="UP001174936">
    <property type="component" value="Unassembled WGS sequence"/>
</dbReference>
<protein>
    <submittedName>
        <fullName evidence="2">Uncharacterized protein</fullName>
    </submittedName>
</protein>
<evidence type="ECO:0000313" key="2">
    <source>
        <dbReference type="EMBL" id="KAK0642100.1"/>
    </source>
</evidence>